<proteinExistence type="predicted"/>
<dbReference type="InterPro" id="IPR004821">
    <property type="entry name" value="Cyt_trans-like"/>
</dbReference>
<feature type="domain" description="Cytidyltransferase-like" evidence="3">
    <location>
        <begin position="8"/>
        <end position="128"/>
    </location>
</feature>
<protein>
    <recommendedName>
        <fullName evidence="3">Cytidyltransferase-like domain-containing protein</fullName>
    </recommendedName>
</protein>
<dbReference type="EMBL" id="MHPU01000043">
    <property type="protein sequence ID" value="OGZ87440.1"/>
    <property type="molecule type" value="Genomic_DNA"/>
</dbReference>
<dbReference type="GO" id="GO:0016779">
    <property type="term" value="F:nucleotidyltransferase activity"/>
    <property type="evidence" value="ECO:0007669"/>
    <property type="project" value="UniProtKB-KW"/>
</dbReference>
<dbReference type="NCBIfam" id="TIGR00125">
    <property type="entry name" value="cyt_tran_rel"/>
    <property type="match status" value="1"/>
</dbReference>
<gene>
    <name evidence="4" type="ORF">A2561_04205</name>
</gene>
<evidence type="ECO:0000313" key="5">
    <source>
        <dbReference type="Proteomes" id="UP000178935"/>
    </source>
</evidence>
<evidence type="ECO:0000256" key="2">
    <source>
        <dbReference type="ARBA" id="ARBA00022695"/>
    </source>
</evidence>
<dbReference type="Gene3D" id="3.40.50.620">
    <property type="entry name" value="HUPs"/>
    <property type="match status" value="1"/>
</dbReference>
<name>A0A1G2JMA6_9BACT</name>
<evidence type="ECO:0000313" key="4">
    <source>
        <dbReference type="EMBL" id="OGZ87440.1"/>
    </source>
</evidence>
<dbReference type="AlphaFoldDB" id="A0A1G2JMA6"/>
<organism evidence="4 5">
    <name type="scientific">Candidatus Staskawiczbacteria bacterium RIFOXYD1_FULL_32_13</name>
    <dbReference type="NCBI Taxonomy" id="1802234"/>
    <lineage>
        <taxon>Bacteria</taxon>
        <taxon>Candidatus Staskawicziibacteriota</taxon>
    </lineage>
</organism>
<accession>A0A1G2JMA6</accession>
<comment type="caution">
    <text evidence="4">The sequence shown here is derived from an EMBL/GenBank/DDBJ whole genome shotgun (WGS) entry which is preliminary data.</text>
</comment>
<keyword evidence="2" id="KW-0548">Nucleotidyltransferase</keyword>
<evidence type="ECO:0000256" key="1">
    <source>
        <dbReference type="ARBA" id="ARBA00022679"/>
    </source>
</evidence>
<keyword evidence="1" id="KW-0808">Transferase</keyword>
<dbReference type="PANTHER" id="PTHR43793">
    <property type="entry name" value="FAD SYNTHASE"/>
    <property type="match status" value="1"/>
</dbReference>
<dbReference type="InterPro" id="IPR014729">
    <property type="entry name" value="Rossmann-like_a/b/a_fold"/>
</dbReference>
<dbReference type="SUPFAM" id="SSF52374">
    <property type="entry name" value="Nucleotidylyl transferase"/>
    <property type="match status" value="1"/>
</dbReference>
<sequence length="135" mass="15779">MKRKKVLVFGTFDGIHKGHLSLFKQAKKFGDYLVVVVARDLTVKKVKGHLPKFSEQERLKAVYKCKLVNDAQLGNQKNYYKKIKEIKPQVICLGYDQVVFIDNLEKEIEKMKFKIEIKRLKSFSPDKFKSSLLNK</sequence>
<dbReference type="Proteomes" id="UP000178935">
    <property type="component" value="Unassembled WGS sequence"/>
</dbReference>
<reference evidence="4 5" key="1">
    <citation type="journal article" date="2016" name="Nat. Commun.">
        <title>Thousands of microbial genomes shed light on interconnected biogeochemical processes in an aquifer system.</title>
        <authorList>
            <person name="Anantharaman K."/>
            <person name="Brown C.T."/>
            <person name="Hug L.A."/>
            <person name="Sharon I."/>
            <person name="Castelle C.J."/>
            <person name="Probst A.J."/>
            <person name="Thomas B.C."/>
            <person name="Singh A."/>
            <person name="Wilkins M.J."/>
            <person name="Karaoz U."/>
            <person name="Brodie E.L."/>
            <person name="Williams K.H."/>
            <person name="Hubbard S.S."/>
            <person name="Banfield J.F."/>
        </authorList>
    </citation>
    <scope>NUCLEOTIDE SEQUENCE [LARGE SCALE GENOMIC DNA]</scope>
</reference>
<dbReference type="PANTHER" id="PTHR43793:SF1">
    <property type="entry name" value="FAD SYNTHASE"/>
    <property type="match status" value="1"/>
</dbReference>
<dbReference type="Pfam" id="PF01467">
    <property type="entry name" value="CTP_transf_like"/>
    <property type="match status" value="1"/>
</dbReference>
<dbReference type="InterPro" id="IPR050385">
    <property type="entry name" value="Archaeal_FAD_synthase"/>
</dbReference>
<evidence type="ECO:0000259" key="3">
    <source>
        <dbReference type="Pfam" id="PF01467"/>
    </source>
</evidence>